<sequence>MSAPDAGDGAPWSGRVRAQAGRLREQAGRLRAGAEAVALPGAEGTALRRNLLAHAGRAETAARSLERAADALHGHEAVLAALARARREGGGARNTGR</sequence>
<protein>
    <submittedName>
        <fullName evidence="1">Uncharacterized protein</fullName>
    </submittedName>
</protein>
<evidence type="ECO:0000313" key="2">
    <source>
        <dbReference type="Proteomes" id="UP001180531"/>
    </source>
</evidence>
<keyword evidence="2" id="KW-1185">Reference proteome</keyword>
<accession>A0ABU2SM12</accession>
<reference evidence="1" key="1">
    <citation type="submission" date="2024-05" db="EMBL/GenBank/DDBJ databases">
        <title>30 novel species of actinomycetes from the DSMZ collection.</title>
        <authorList>
            <person name="Nouioui I."/>
        </authorList>
    </citation>
    <scope>NUCLEOTIDE SEQUENCE</scope>
    <source>
        <strain evidence="1">DSM 40473</strain>
    </source>
</reference>
<dbReference type="RefSeq" id="WP_311610626.1">
    <property type="nucleotide sequence ID" value="NZ_JAVRFI010000006.1"/>
</dbReference>
<dbReference type="EMBL" id="JAVRFI010000006">
    <property type="protein sequence ID" value="MDT0450023.1"/>
    <property type="molecule type" value="Genomic_DNA"/>
</dbReference>
<name>A0ABU2SM12_9ACTN</name>
<dbReference type="Proteomes" id="UP001180531">
    <property type="component" value="Unassembled WGS sequence"/>
</dbReference>
<evidence type="ECO:0000313" key="1">
    <source>
        <dbReference type="EMBL" id="MDT0450023.1"/>
    </source>
</evidence>
<gene>
    <name evidence="1" type="ORF">RM609_13215</name>
</gene>
<comment type="caution">
    <text evidence="1">The sequence shown here is derived from an EMBL/GenBank/DDBJ whole genome shotgun (WGS) entry which is preliminary data.</text>
</comment>
<organism evidence="1 2">
    <name type="scientific">Streptomyces hesseae</name>
    <dbReference type="NCBI Taxonomy" id="3075519"/>
    <lineage>
        <taxon>Bacteria</taxon>
        <taxon>Bacillati</taxon>
        <taxon>Actinomycetota</taxon>
        <taxon>Actinomycetes</taxon>
        <taxon>Kitasatosporales</taxon>
        <taxon>Streptomycetaceae</taxon>
        <taxon>Streptomyces</taxon>
    </lineage>
</organism>
<proteinExistence type="predicted"/>